<evidence type="ECO:0000313" key="3">
    <source>
        <dbReference type="Proteomes" id="UP001281656"/>
    </source>
</evidence>
<evidence type="ECO:0000313" key="2">
    <source>
        <dbReference type="EMBL" id="MDW8799968.1"/>
    </source>
</evidence>
<name>A0ABU4JPC6_9CLOT</name>
<evidence type="ECO:0008006" key="4">
    <source>
        <dbReference type="Google" id="ProtNLM"/>
    </source>
</evidence>
<evidence type="ECO:0000256" key="1">
    <source>
        <dbReference type="SAM" id="Coils"/>
    </source>
</evidence>
<dbReference type="RefSeq" id="WP_318796601.1">
    <property type="nucleotide sequence ID" value="NZ_JARUJP010000001.1"/>
</dbReference>
<accession>A0ABU4JPC6</accession>
<comment type="caution">
    <text evidence="2">The sequence shown here is derived from an EMBL/GenBank/DDBJ whole genome shotgun (WGS) entry which is preliminary data.</text>
</comment>
<proteinExistence type="predicted"/>
<sequence>MTMLNEVVEHIVFGSGVVTEAEDHMIWVKFQDEIGTKIFLYPEAFEKFLKAENPAVENYTLQKLRIKQDQIEQERREKEREAAELQEQMRKISIAKKEPARSIKKKS</sequence>
<dbReference type="Proteomes" id="UP001281656">
    <property type="component" value="Unassembled WGS sequence"/>
</dbReference>
<dbReference type="EMBL" id="JARUJP010000001">
    <property type="protein sequence ID" value="MDW8799968.1"/>
    <property type="molecule type" value="Genomic_DNA"/>
</dbReference>
<keyword evidence="1" id="KW-0175">Coiled coil</keyword>
<organism evidence="2 3">
    <name type="scientific">Clostridium tanneri</name>
    <dbReference type="NCBI Taxonomy" id="3037988"/>
    <lineage>
        <taxon>Bacteria</taxon>
        <taxon>Bacillati</taxon>
        <taxon>Bacillota</taxon>
        <taxon>Clostridia</taxon>
        <taxon>Eubacteriales</taxon>
        <taxon>Clostridiaceae</taxon>
        <taxon>Clostridium</taxon>
    </lineage>
</organism>
<gene>
    <name evidence="2" type="ORF">P8V03_02230</name>
</gene>
<feature type="coiled-coil region" evidence="1">
    <location>
        <begin position="61"/>
        <end position="98"/>
    </location>
</feature>
<reference evidence="2 3" key="1">
    <citation type="submission" date="2023-04" db="EMBL/GenBank/DDBJ databases">
        <title>Clostridium tannerae sp. nov., isolated from the fecal material of an alpaca.</title>
        <authorList>
            <person name="Miller S."/>
            <person name="Hendry M."/>
            <person name="King J."/>
            <person name="Sankaranarayanan K."/>
            <person name="Lawson P.A."/>
        </authorList>
    </citation>
    <scope>NUCLEOTIDE SEQUENCE [LARGE SCALE GENOMIC DNA]</scope>
    <source>
        <strain evidence="2 3">A1-XYC3</strain>
    </source>
</reference>
<protein>
    <recommendedName>
        <fullName evidence="4">KTSC domain-containing protein</fullName>
    </recommendedName>
</protein>
<keyword evidence="3" id="KW-1185">Reference proteome</keyword>